<protein>
    <submittedName>
        <fullName evidence="1">Uncharacterized protein</fullName>
    </submittedName>
</protein>
<organism evidence="1 2">
    <name type="scientific">Mesobacillus subterraneus</name>
    <dbReference type="NCBI Taxonomy" id="285983"/>
    <lineage>
        <taxon>Bacteria</taxon>
        <taxon>Bacillati</taxon>
        <taxon>Bacillota</taxon>
        <taxon>Bacilli</taxon>
        <taxon>Bacillales</taxon>
        <taxon>Bacillaceae</taxon>
        <taxon>Mesobacillus</taxon>
    </lineage>
</organism>
<name>A0A427TLZ0_9BACI</name>
<accession>A0A427TLZ0</accession>
<dbReference type="EMBL" id="RSFW01000019">
    <property type="protein sequence ID" value="RSD25376.1"/>
    <property type="molecule type" value="Genomic_DNA"/>
</dbReference>
<sequence>MNQSFNNLINKAKLTLNYAFGHAKEKIYSVTGTSSASVQQIADYIKAHPDTKVTNKHYLGVTLSFYELEQGEMKYYMETNQVKILQLDVHSHYHSVVSYRSYRDHFSLDTPVKFPDLNGV</sequence>
<reference evidence="2" key="1">
    <citation type="submission" date="2018-12" db="EMBL/GenBank/DDBJ databases">
        <title>Bacillus chawlae sp. nov., Bacillus glennii sp. nov., and Bacillus saganii sp. nov. Isolated from the Vehicle Assembly Building at Kennedy Space Center where the Viking Spacecraft were Assembled.</title>
        <authorList>
            <person name="Seuylemezian A."/>
            <person name="Vaishampayan P."/>
        </authorList>
    </citation>
    <scope>NUCLEOTIDE SEQUENCE [LARGE SCALE GENOMIC DNA]</scope>
    <source>
        <strain evidence="2">DSM 13966</strain>
    </source>
</reference>
<evidence type="ECO:0000313" key="1">
    <source>
        <dbReference type="EMBL" id="RSD25376.1"/>
    </source>
</evidence>
<evidence type="ECO:0000313" key="2">
    <source>
        <dbReference type="Proteomes" id="UP000279911"/>
    </source>
</evidence>
<dbReference type="OrthoDB" id="2970246at2"/>
<comment type="caution">
    <text evidence="1">The sequence shown here is derived from an EMBL/GenBank/DDBJ whole genome shotgun (WGS) entry which is preliminary data.</text>
</comment>
<dbReference type="RefSeq" id="WP_125481095.1">
    <property type="nucleotide sequence ID" value="NZ_RSFW01000019.1"/>
</dbReference>
<dbReference type="Proteomes" id="UP000279911">
    <property type="component" value="Unassembled WGS sequence"/>
</dbReference>
<dbReference type="AlphaFoldDB" id="A0A427TLZ0"/>
<gene>
    <name evidence="1" type="ORF">EJA10_16315</name>
</gene>
<proteinExistence type="predicted"/>